<dbReference type="CDD" id="cd00293">
    <property type="entry name" value="USP-like"/>
    <property type="match status" value="1"/>
</dbReference>
<dbReference type="Gene3D" id="3.40.50.620">
    <property type="entry name" value="HUPs"/>
    <property type="match status" value="1"/>
</dbReference>
<accession>A0A848DSC8</accession>
<dbReference type="PANTHER" id="PTHR46268">
    <property type="entry name" value="STRESS RESPONSE PROTEIN NHAX"/>
    <property type="match status" value="1"/>
</dbReference>
<dbReference type="RefSeq" id="WP_169416070.1">
    <property type="nucleotide sequence ID" value="NZ_JAAXKZ010000185.1"/>
</dbReference>
<organism evidence="3 4">
    <name type="scientific">Pseudonocardia bannensis</name>
    <dbReference type="NCBI Taxonomy" id="630973"/>
    <lineage>
        <taxon>Bacteria</taxon>
        <taxon>Bacillati</taxon>
        <taxon>Actinomycetota</taxon>
        <taxon>Actinomycetes</taxon>
        <taxon>Pseudonocardiales</taxon>
        <taxon>Pseudonocardiaceae</taxon>
        <taxon>Pseudonocardia</taxon>
    </lineage>
</organism>
<protein>
    <submittedName>
        <fullName evidence="3">Universal stress protein</fullName>
    </submittedName>
</protein>
<comment type="similarity">
    <text evidence="1">Belongs to the universal stress protein A family.</text>
</comment>
<keyword evidence="4" id="KW-1185">Reference proteome</keyword>
<evidence type="ECO:0000313" key="4">
    <source>
        <dbReference type="Proteomes" id="UP000586918"/>
    </source>
</evidence>
<dbReference type="InterPro" id="IPR006015">
    <property type="entry name" value="Universal_stress_UspA"/>
</dbReference>
<evidence type="ECO:0000256" key="1">
    <source>
        <dbReference type="ARBA" id="ARBA00008791"/>
    </source>
</evidence>
<evidence type="ECO:0000313" key="3">
    <source>
        <dbReference type="EMBL" id="NMH95413.1"/>
    </source>
</evidence>
<comment type="caution">
    <text evidence="3">The sequence shown here is derived from an EMBL/GenBank/DDBJ whole genome shotgun (WGS) entry which is preliminary data.</text>
</comment>
<evidence type="ECO:0000259" key="2">
    <source>
        <dbReference type="Pfam" id="PF00582"/>
    </source>
</evidence>
<gene>
    <name evidence="3" type="ORF">HF519_28465</name>
</gene>
<reference evidence="3 4" key="1">
    <citation type="submission" date="2020-04" db="EMBL/GenBank/DDBJ databases">
        <authorList>
            <person name="Klaysubun C."/>
            <person name="Duangmal K."/>
            <person name="Lipun K."/>
        </authorList>
    </citation>
    <scope>NUCLEOTIDE SEQUENCE [LARGE SCALE GENOMIC DNA]</scope>
    <source>
        <strain evidence="3 4">DSM 45300</strain>
    </source>
</reference>
<sequence>MLRGPVLVAFDGTPASRRALHESALVLAPRPAVVVVVWEAGRAFDLADIPSRAIEPGLAPIDLRTAVELDQALYEQARRLAEQGVALARKDGLDATGRVVADDRTVPDTLVEVASELDAQTLVLGAHGHGALSELLLGSTSRAVLRKAPCPVMIVRDKDHRGHGDRTRSG</sequence>
<dbReference type="InterPro" id="IPR014729">
    <property type="entry name" value="Rossmann-like_a/b/a_fold"/>
</dbReference>
<dbReference type="PANTHER" id="PTHR46268:SF15">
    <property type="entry name" value="UNIVERSAL STRESS PROTEIN HP_0031"/>
    <property type="match status" value="1"/>
</dbReference>
<dbReference type="EMBL" id="JAAXKZ010000185">
    <property type="protein sequence ID" value="NMH95413.1"/>
    <property type="molecule type" value="Genomic_DNA"/>
</dbReference>
<dbReference type="InterPro" id="IPR006016">
    <property type="entry name" value="UspA"/>
</dbReference>
<dbReference type="Pfam" id="PF00582">
    <property type="entry name" value="Usp"/>
    <property type="match status" value="1"/>
</dbReference>
<dbReference type="PRINTS" id="PR01438">
    <property type="entry name" value="UNVRSLSTRESS"/>
</dbReference>
<dbReference type="SUPFAM" id="SSF52402">
    <property type="entry name" value="Adenine nucleotide alpha hydrolases-like"/>
    <property type="match status" value="1"/>
</dbReference>
<dbReference type="AlphaFoldDB" id="A0A848DSC8"/>
<proteinExistence type="inferred from homology"/>
<feature type="domain" description="UspA" evidence="2">
    <location>
        <begin position="5"/>
        <end position="156"/>
    </location>
</feature>
<name>A0A848DSC8_9PSEU</name>
<dbReference type="Proteomes" id="UP000586918">
    <property type="component" value="Unassembled WGS sequence"/>
</dbReference>